<dbReference type="AlphaFoldDB" id="A0A087TNQ4"/>
<feature type="region of interest" description="Disordered" evidence="1">
    <location>
        <begin position="181"/>
        <end position="221"/>
    </location>
</feature>
<evidence type="ECO:0000256" key="1">
    <source>
        <dbReference type="SAM" id="MobiDB-lite"/>
    </source>
</evidence>
<dbReference type="OMA" id="NGANHHD"/>
<protein>
    <submittedName>
        <fullName evidence="2">Uncharacterized protein</fullName>
    </submittedName>
</protein>
<keyword evidence="3" id="KW-1185">Reference proteome</keyword>
<dbReference type="OrthoDB" id="6426647at2759"/>
<gene>
    <name evidence="2" type="ORF">X975_07589</name>
</gene>
<evidence type="ECO:0000313" key="2">
    <source>
        <dbReference type="EMBL" id="KFM66743.1"/>
    </source>
</evidence>
<evidence type="ECO:0000313" key="3">
    <source>
        <dbReference type="Proteomes" id="UP000054359"/>
    </source>
</evidence>
<feature type="non-terminal residue" evidence="2">
    <location>
        <position position="256"/>
    </location>
</feature>
<accession>A0A087TNQ4</accession>
<proteinExistence type="predicted"/>
<organism evidence="2 3">
    <name type="scientific">Stegodyphus mimosarum</name>
    <name type="common">African social velvet spider</name>
    <dbReference type="NCBI Taxonomy" id="407821"/>
    <lineage>
        <taxon>Eukaryota</taxon>
        <taxon>Metazoa</taxon>
        <taxon>Ecdysozoa</taxon>
        <taxon>Arthropoda</taxon>
        <taxon>Chelicerata</taxon>
        <taxon>Arachnida</taxon>
        <taxon>Araneae</taxon>
        <taxon>Araneomorphae</taxon>
        <taxon>Entelegynae</taxon>
        <taxon>Eresoidea</taxon>
        <taxon>Eresidae</taxon>
        <taxon>Stegodyphus</taxon>
    </lineage>
</organism>
<reference evidence="2 3" key="1">
    <citation type="submission" date="2013-11" db="EMBL/GenBank/DDBJ databases">
        <title>Genome sequencing of Stegodyphus mimosarum.</title>
        <authorList>
            <person name="Bechsgaard J."/>
        </authorList>
    </citation>
    <scope>NUCLEOTIDE SEQUENCE [LARGE SCALE GENOMIC DNA]</scope>
</reference>
<dbReference type="EMBL" id="KK116084">
    <property type="protein sequence ID" value="KFM66743.1"/>
    <property type="molecule type" value="Genomic_DNA"/>
</dbReference>
<dbReference type="Proteomes" id="UP000054359">
    <property type="component" value="Unassembled WGS sequence"/>
</dbReference>
<feature type="region of interest" description="Disordered" evidence="1">
    <location>
        <begin position="122"/>
        <end position="159"/>
    </location>
</feature>
<sequence length="256" mass="27525">MITMPHTTPSEIATPSISSIATVDVWDDPRSLTTFRTFHQSNGNNNGTFAETSFHTTSRSKEINDGSQNNVNGDAVGLQTNGTIQQNGNVSFKHDARFPDGSTRHNLGTSLIKLKTSPKFGKLVNPTVTPPLSFEQKIKNNKSGGGDEEIESFSSSTPRSKQVLTSFGSVLSNGALRNSGERCFEKNHSNSVSDDGSPLGKNKNNLPSGKELQKNGETTDEDSVEIFLGPSDKRFGFSVVGGCDEGFGPRIENITP</sequence>
<name>A0A087TNQ4_STEMI</name>